<protein>
    <submittedName>
        <fullName evidence="1">Uncharacterized protein</fullName>
    </submittedName>
</protein>
<comment type="caution">
    <text evidence="1">The sequence shown here is derived from an EMBL/GenBank/DDBJ whole genome shotgun (WGS) entry which is preliminary data.</text>
</comment>
<proteinExistence type="predicted"/>
<dbReference type="OrthoDB" id="3169619at2"/>
<sequence length="174" mass="19788">MHPWLVTSQVHPQPLLGLTCLWICQRLPQRTPHFDPGKRSLSADCKGHQARLRVDDGLDQAFVDHQLYELVRGDPDALLLKSLTSCGSEQKHPRRQHSSLLGAGPDSVVIQAHLAIGHCGSCPFNQQRIPQRQPRTGPLRGKGNWYPAFQVTGTCRRRRERLRGYPGWRSRDHR</sequence>
<organism evidence="1 2">
    <name type="scientific">Thermogemmatispora tikiterensis</name>
    <dbReference type="NCBI Taxonomy" id="1825093"/>
    <lineage>
        <taxon>Bacteria</taxon>
        <taxon>Bacillati</taxon>
        <taxon>Chloroflexota</taxon>
        <taxon>Ktedonobacteria</taxon>
        <taxon>Thermogemmatisporales</taxon>
        <taxon>Thermogemmatisporaceae</taxon>
        <taxon>Thermogemmatispora</taxon>
    </lineage>
</organism>
<accession>A0A328VIE7</accession>
<dbReference type="Proteomes" id="UP000248706">
    <property type="component" value="Unassembled WGS sequence"/>
</dbReference>
<name>A0A328VIE7_9CHLR</name>
<reference evidence="1 2" key="1">
    <citation type="submission" date="2016-08" db="EMBL/GenBank/DDBJ databases">
        <title>Analysis of Carbohydrate Active Enzymes in Thermogemmatispora T81 Reveals Carbohydrate Degradation Ability.</title>
        <authorList>
            <person name="Tomazini A."/>
            <person name="Lal S."/>
            <person name="Stott M."/>
            <person name="Henrissat B."/>
            <person name="Polikarpov I."/>
            <person name="Sparling R."/>
            <person name="Levin D.B."/>
        </authorList>
    </citation>
    <scope>NUCLEOTIDE SEQUENCE [LARGE SCALE GENOMIC DNA]</scope>
    <source>
        <strain evidence="1 2">T81</strain>
    </source>
</reference>
<evidence type="ECO:0000313" key="2">
    <source>
        <dbReference type="Proteomes" id="UP000248706"/>
    </source>
</evidence>
<evidence type="ECO:0000313" key="1">
    <source>
        <dbReference type="EMBL" id="RAQ95872.1"/>
    </source>
</evidence>
<gene>
    <name evidence="1" type="ORF">A4R35_10015</name>
</gene>
<dbReference type="RefSeq" id="WP_112428978.1">
    <property type="nucleotide sequence ID" value="NZ_MCIF01000002.1"/>
</dbReference>
<dbReference type="EMBL" id="MCIF01000002">
    <property type="protein sequence ID" value="RAQ95872.1"/>
    <property type="molecule type" value="Genomic_DNA"/>
</dbReference>
<dbReference type="AlphaFoldDB" id="A0A328VIE7"/>
<keyword evidence="2" id="KW-1185">Reference proteome</keyword>